<evidence type="ECO:0000313" key="5">
    <source>
        <dbReference type="EMBL" id="MCY3086704.1"/>
    </source>
</evidence>
<organism evidence="5 8">
    <name type="scientific">Aerococcus mictus</name>
    <dbReference type="NCBI Taxonomy" id="2976810"/>
    <lineage>
        <taxon>Bacteria</taxon>
        <taxon>Bacillati</taxon>
        <taxon>Bacillota</taxon>
        <taxon>Bacilli</taxon>
        <taxon>Lactobacillales</taxon>
        <taxon>Aerococcaceae</taxon>
        <taxon>Aerococcus</taxon>
    </lineage>
</organism>
<dbReference type="Gene3D" id="1.10.10.60">
    <property type="entry name" value="Homeodomain-like"/>
    <property type="match status" value="4"/>
</dbReference>
<dbReference type="SMART" id="SM00342">
    <property type="entry name" value="HTH_ARAC"/>
    <property type="match status" value="2"/>
</dbReference>
<reference evidence="6 7" key="1">
    <citation type="journal article" date="2020" name="J. Bacteriol.">
        <title>Aerococcus urinae Isolated from Women with Lower Urinary Tract Symptoms: In Vitro Aggregation and Genome Analysis.</title>
        <authorList>
            <person name="Hilt E.E."/>
            <person name="Putonti C."/>
            <person name="Thomas-White K."/>
            <person name="Lewis A.L."/>
            <person name="Visick K.L."/>
            <person name="Gilbert N.M."/>
            <person name="Wolfe A.J."/>
        </authorList>
    </citation>
    <scope>NUCLEOTIDE SEQUENCE [LARGE SCALE GENOMIC DNA]</scope>
    <source>
        <strain evidence="6 7">UMB1016</strain>
    </source>
</reference>
<keyword evidence="3" id="KW-0804">Transcription</keyword>
<dbReference type="EMBL" id="JAOTMY010000001">
    <property type="protein sequence ID" value="MCY3086704.1"/>
    <property type="molecule type" value="Genomic_DNA"/>
</dbReference>
<dbReference type="GO" id="GO:0003700">
    <property type="term" value="F:DNA-binding transcription factor activity"/>
    <property type="evidence" value="ECO:0007669"/>
    <property type="project" value="InterPro"/>
</dbReference>
<gene>
    <name evidence="6" type="ORF">DBT44_0001335</name>
    <name evidence="5" type="ORF">ODY61_01085</name>
</gene>
<reference evidence="5" key="2">
    <citation type="submission" date="2022-09" db="EMBL/GenBank/DDBJ databases">
        <title>Aerococcus urinae taxonomy study.</title>
        <authorList>
            <person name="Christensen J."/>
            <person name="Senneby E."/>
        </authorList>
    </citation>
    <scope>NUCLEOTIDE SEQUENCE</scope>
    <source>
        <strain evidence="5">LUND-41-B12</strain>
    </source>
</reference>
<name>A0A9Q4DA52_9LACT</name>
<keyword evidence="2" id="KW-0238">DNA-binding</keyword>
<feature type="domain" description="HTH araC/xylS-type" evidence="4">
    <location>
        <begin position="304"/>
        <end position="402"/>
    </location>
</feature>
<proteinExistence type="predicted"/>
<dbReference type="PANTHER" id="PTHR43280">
    <property type="entry name" value="ARAC-FAMILY TRANSCRIPTIONAL REGULATOR"/>
    <property type="match status" value="1"/>
</dbReference>
<evidence type="ECO:0000313" key="7">
    <source>
        <dbReference type="Proteomes" id="UP000250354"/>
    </source>
</evidence>
<evidence type="ECO:0000256" key="3">
    <source>
        <dbReference type="ARBA" id="ARBA00023163"/>
    </source>
</evidence>
<dbReference type="Proteomes" id="UP000250354">
    <property type="component" value="Chromosome"/>
</dbReference>
<dbReference type="Proteomes" id="UP001069047">
    <property type="component" value="Unassembled WGS sequence"/>
</dbReference>
<dbReference type="SUPFAM" id="SSF51215">
    <property type="entry name" value="Regulatory protein AraC"/>
    <property type="match status" value="1"/>
</dbReference>
<dbReference type="GO" id="GO:0043565">
    <property type="term" value="F:sequence-specific DNA binding"/>
    <property type="evidence" value="ECO:0007669"/>
    <property type="project" value="InterPro"/>
</dbReference>
<dbReference type="Pfam" id="PF12833">
    <property type="entry name" value="HTH_18"/>
    <property type="match status" value="2"/>
</dbReference>
<dbReference type="InterPro" id="IPR018062">
    <property type="entry name" value="HTH_AraC-typ_CS"/>
</dbReference>
<dbReference type="InterPro" id="IPR018060">
    <property type="entry name" value="HTH_AraC"/>
</dbReference>
<evidence type="ECO:0000313" key="6">
    <source>
        <dbReference type="EMBL" id="WWC54968.1"/>
    </source>
</evidence>
<dbReference type="PANTHER" id="PTHR43280:SF28">
    <property type="entry name" value="HTH-TYPE TRANSCRIPTIONAL ACTIVATOR RHAS"/>
    <property type="match status" value="1"/>
</dbReference>
<dbReference type="GeneID" id="86857655"/>
<dbReference type="PROSITE" id="PS01124">
    <property type="entry name" value="HTH_ARAC_FAMILY_2"/>
    <property type="match status" value="2"/>
</dbReference>
<dbReference type="RefSeq" id="WP_070559510.1">
    <property type="nucleotide sequence ID" value="NZ_CAJHLG010000001.1"/>
</dbReference>
<keyword evidence="7" id="KW-1185">Reference proteome</keyword>
<evidence type="ECO:0000259" key="4">
    <source>
        <dbReference type="PROSITE" id="PS01124"/>
    </source>
</evidence>
<keyword evidence="1" id="KW-0805">Transcription regulation</keyword>
<dbReference type="PROSITE" id="PS00041">
    <property type="entry name" value="HTH_ARAC_FAMILY_1"/>
    <property type="match status" value="1"/>
</dbReference>
<evidence type="ECO:0000256" key="2">
    <source>
        <dbReference type="ARBA" id="ARBA00023125"/>
    </source>
</evidence>
<protein>
    <submittedName>
        <fullName evidence="5">Helix-turn-helix domain-containing protein</fullName>
    </submittedName>
</protein>
<dbReference type="InterPro" id="IPR037923">
    <property type="entry name" value="HTH-like"/>
</dbReference>
<evidence type="ECO:0000313" key="8">
    <source>
        <dbReference type="Proteomes" id="UP001069047"/>
    </source>
</evidence>
<feature type="domain" description="HTH araC/xylS-type" evidence="4">
    <location>
        <begin position="189"/>
        <end position="287"/>
    </location>
</feature>
<dbReference type="InterPro" id="IPR009057">
    <property type="entry name" value="Homeodomain-like_sf"/>
</dbReference>
<dbReference type="AlphaFoldDB" id="A0A9Q4DA52"/>
<dbReference type="SUPFAM" id="SSF46689">
    <property type="entry name" value="Homeodomain-like"/>
    <property type="match status" value="2"/>
</dbReference>
<reference evidence="6" key="3">
    <citation type="submission" date="2024-02" db="EMBL/GenBank/DDBJ databases">
        <authorList>
            <person name="Choi B."/>
        </authorList>
    </citation>
    <scope>NUCLEOTIDE SEQUENCE</scope>
    <source>
        <strain evidence="6">UMB1016</strain>
    </source>
</reference>
<accession>A0A9Q4DA52</accession>
<dbReference type="EMBL" id="CP145132">
    <property type="protein sequence ID" value="WWC54968.1"/>
    <property type="molecule type" value="Genomic_DNA"/>
</dbReference>
<sequence length="410" mass="47589">MQGPINIQEPSPNNIDDNFIASLDIESDSSPTKALIHKEARFLFILSGKGKIKIQNEVHTMKRGKIISLLPWQISEIIEVDEKVTYYLLIYRFELIEFILKEQLSYANEGQDIVDLLYQQHSIQVDKDDSQVFQRAIHSLRDEIGLRTASINRHTKPLSSMWIVIQLTEIIISYLRQISNNKTQSICSEEIFRYIYLHSSEDISLNKLSEIFFLSKSTISKYIKKLTGLGFYSLLDEMRLSKAQYLLLHTDLSLTQIAETLNFSDKSRLSKLFSQHHGINSSHFKATYKKGDKQIPSRLSPRDLKLINYLYENYAEDITIDQLSKIFDSNPKDINSMLNYFVEDNFSNFLNQLRVNKACDLLIKTDLSIIDIAYQVGFNSSKTLTRNFKKILQISPSAFRKLNPKEQIRY</sequence>
<evidence type="ECO:0000256" key="1">
    <source>
        <dbReference type="ARBA" id="ARBA00023015"/>
    </source>
</evidence>